<evidence type="ECO:0000256" key="1">
    <source>
        <dbReference type="ARBA" id="ARBA00008061"/>
    </source>
</evidence>
<dbReference type="InterPro" id="IPR011839">
    <property type="entry name" value="Pullul_strch"/>
</dbReference>
<dbReference type="Pfam" id="PF11852">
    <property type="entry name" value="Pullul_strch_C"/>
    <property type="match status" value="1"/>
</dbReference>
<dbReference type="AlphaFoldDB" id="A0A2M8QAN0"/>
<dbReference type="NCBIfam" id="TIGR02103">
    <property type="entry name" value="pullul_strch"/>
    <property type="match status" value="1"/>
</dbReference>
<dbReference type="GO" id="GO:0051060">
    <property type="term" value="F:pullulanase activity"/>
    <property type="evidence" value="ECO:0007669"/>
    <property type="project" value="InterPro"/>
</dbReference>
<dbReference type="CDD" id="cd12962">
    <property type="entry name" value="X25_BaPul_like"/>
    <property type="match status" value="1"/>
</dbReference>
<dbReference type="InterPro" id="IPR004193">
    <property type="entry name" value="Glyco_hydro_13_N"/>
</dbReference>
<comment type="similarity">
    <text evidence="1">Belongs to the glycosyl hydrolase 13 family.</text>
</comment>
<dbReference type="InterPro" id="IPR014756">
    <property type="entry name" value="Ig_E-set"/>
</dbReference>
<sequence>MKKLLPLLLCLALGIAHQPTMPIAAQTKQPRTVTIPGTIQSELGCPGDWQPSCSKTFLTLDPVSGLWVGEFALPAGDYEYKVAIDGSWDENYGGKADRNGPNVLLRLSQPVKVRFYYDHTTHLVVDSVNGMLPVVVGNFQRALGCAQDDDATCLAGFMLDPEFDGAYSLITRKLPPGRYEARVAIDGRPGKFYGDAQGKPVRFVVRAAGEEVFFGFDPAAKQLTVSTEGAPKGNISRQRAHWVSRDVILWDVPFTPNNVYLLHSSARAGLRLTPRGITGATQTITLTRSTATDDRIFERFPHLIGLTSLRIAPSDLPKIAEMLRGQVAVEARDGSGRMIDSTGLQIPGVLDDLYAERARAASLGPTFENGRPTLSVWAPTARSVKLHLFADATGDARQIIPMTLDPASGVWTVTGAPAWKNRFYLYEVEVFAPSTGRIEKNLATDPYSVSLSTNSKRSQIVDLNDPALQPAGWGSLKKPSLDAPEDAVIYELHVRDFSARDPSTPEQLRGTFAAFTLADSNGIRHLRTLAQAGLTHIHLLPAFDCATINEDKSQWKQADFTALAKLPPDSEGQQAVITSIADADPFNWCYDPFHYNVPEGSYATDPNGPQRILEFRQMVQALNTIGLRVVMDVVFNHTSQSGQSEKSVLDKVVPGYYHRLNRDGAVERSTCCENTATEHAMMEKLMLDSVRLWATAYKVDGFRFDLMGHHMLRNMQAVRAMLDALTPKRDGVDGKAIIVYGEGWDFGEVANNRRGINASQLNLAGTGIGSFNDRLRDAARGGNPFDDRRLQGFITGLGTAPNNAPGLAQGDLATQRSKLIGQARWIRLGLAGNLRDYELVEGNRKTRGDAVIYNGQPAGYTADPQENVLYVSAHDNETLFDKIQWAAPISATMAERVRMNNLGIALVMLGQGMPFFHAGDDLLRSKSLDRDSYNSGDWFNRLDFTYQANNWGAGLPPAGPNRERWSLMRPLLANPALRASPADIAFARDYFRDMLRIRRSSPLFRLRTADQVKARVGFYNAGLDQIPGLIVMEIFDPASDELDAQFSRVIVLFNAAPGEVTFTEPALRGLRLALHPIQAAGSDPLVKRARYDAASGTFTIPGRTTVVFVE</sequence>
<dbReference type="Pfam" id="PF17967">
    <property type="entry name" value="Pullulanase_N2"/>
    <property type="match status" value="1"/>
</dbReference>
<dbReference type="SUPFAM" id="SSF51011">
    <property type="entry name" value="Glycosyl hydrolase domain"/>
    <property type="match status" value="1"/>
</dbReference>
<protein>
    <submittedName>
        <fullName evidence="4">DUF3372 domain-containing protein</fullName>
    </submittedName>
</protein>
<dbReference type="InterPro" id="IPR040671">
    <property type="entry name" value="Pullulanase_N2"/>
</dbReference>
<feature type="domain" description="Glycosyl hydrolase family 13 catalytic" evidence="3">
    <location>
        <begin position="574"/>
        <end position="978"/>
    </location>
</feature>
<dbReference type="Pfam" id="PF02922">
    <property type="entry name" value="CBM_48"/>
    <property type="match status" value="1"/>
</dbReference>
<dbReference type="SUPFAM" id="SSF81296">
    <property type="entry name" value="E set domains"/>
    <property type="match status" value="2"/>
</dbReference>
<dbReference type="InterPro" id="IPR024561">
    <property type="entry name" value="Pullul_strch_C"/>
</dbReference>
<dbReference type="PANTHER" id="PTHR43002">
    <property type="entry name" value="GLYCOGEN DEBRANCHING ENZYME"/>
    <property type="match status" value="1"/>
</dbReference>
<feature type="signal peptide" evidence="2">
    <location>
        <begin position="1"/>
        <end position="24"/>
    </location>
</feature>
<reference evidence="4 5" key="1">
    <citation type="submission" date="2017-11" db="EMBL/GenBank/DDBJ databases">
        <title>Evolution of Phototrophy in the Chloroflexi Phylum Driven by Horizontal Gene Transfer.</title>
        <authorList>
            <person name="Ward L.M."/>
            <person name="Hemp J."/>
            <person name="Shih P.M."/>
            <person name="Mcglynn S.E."/>
            <person name="Fischer W."/>
        </authorList>
    </citation>
    <scope>NUCLEOTIDE SEQUENCE [LARGE SCALE GENOMIC DNA]</scope>
    <source>
        <strain evidence="4">JP3_7</strain>
    </source>
</reference>
<dbReference type="Gene3D" id="3.20.20.80">
    <property type="entry name" value="Glycosidases"/>
    <property type="match status" value="1"/>
</dbReference>
<dbReference type="InterPro" id="IPR013783">
    <property type="entry name" value="Ig-like_fold"/>
</dbReference>
<dbReference type="Proteomes" id="UP000230790">
    <property type="component" value="Unassembled WGS sequence"/>
</dbReference>
<dbReference type="InterPro" id="IPR017853">
    <property type="entry name" value="GH"/>
</dbReference>
<dbReference type="EMBL" id="PGTN01000086">
    <property type="protein sequence ID" value="PJF46866.1"/>
    <property type="molecule type" value="Genomic_DNA"/>
</dbReference>
<dbReference type="CDD" id="cd02860">
    <property type="entry name" value="E_set_Pullulanase"/>
    <property type="match status" value="1"/>
</dbReference>
<evidence type="ECO:0000256" key="2">
    <source>
        <dbReference type="SAM" id="SignalP"/>
    </source>
</evidence>
<proteinExistence type="inferred from homology"/>
<gene>
    <name evidence="4" type="ORF">CUN48_11615</name>
</gene>
<name>A0A2M8QAN0_9CHLR</name>
<dbReference type="InterPro" id="IPR006047">
    <property type="entry name" value="GH13_cat_dom"/>
</dbReference>
<dbReference type="GO" id="GO:0005975">
    <property type="term" value="P:carbohydrate metabolic process"/>
    <property type="evidence" value="ECO:0007669"/>
    <property type="project" value="InterPro"/>
</dbReference>
<dbReference type="Pfam" id="PF22058">
    <property type="entry name" value="X25_BaPul_like"/>
    <property type="match status" value="2"/>
</dbReference>
<accession>A0A2M8QAN0</accession>
<dbReference type="InterPro" id="IPR013780">
    <property type="entry name" value="Glyco_hydro_b"/>
</dbReference>
<dbReference type="Gene3D" id="2.60.40.1130">
    <property type="entry name" value="Rab geranylgeranyltransferase alpha-subunit, insert domain"/>
    <property type="match status" value="1"/>
</dbReference>
<keyword evidence="2" id="KW-0732">Signal</keyword>
<dbReference type="CDD" id="cd11341">
    <property type="entry name" value="AmyAc_Pullulanase_LD-like"/>
    <property type="match status" value="1"/>
</dbReference>
<dbReference type="InterPro" id="IPR054409">
    <property type="entry name" value="X25_BaPul-like"/>
</dbReference>
<evidence type="ECO:0000313" key="5">
    <source>
        <dbReference type="Proteomes" id="UP000230790"/>
    </source>
</evidence>
<feature type="chain" id="PRO_5014844575" evidence="2">
    <location>
        <begin position="25"/>
        <end position="1110"/>
    </location>
</feature>
<dbReference type="Gene3D" id="2.60.40.10">
    <property type="entry name" value="Immunoglobulins"/>
    <property type="match status" value="3"/>
</dbReference>
<comment type="caution">
    <text evidence="4">The sequence shown here is derived from an EMBL/GenBank/DDBJ whole genome shotgun (WGS) entry which is preliminary data.</text>
</comment>
<evidence type="ECO:0000313" key="4">
    <source>
        <dbReference type="EMBL" id="PJF46866.1"/>
    </source>
</evidence>
<dbReference type="SUPFAM" id="SSF51445">
    <property type="entry name" value="(Trans)glycosidases"/>
    <property type="match status" value="1"/>
</dbReference>
<dbReference type="SMART" id="SM00642">
    <property type="entry name" value="Aamy"/>
    <property type="match status" value="1"/>
</dbReference>
<dbReference type="Gene3D" id="2.60.40.1180">
    <property type="entry name" value="Golgi alpha-mannosidase II"/>
    <property type="match status" value="1"/>
</dbReference>
<evidence type="ECO:0000259" key="3">
    <source>
        <dbReference type="SMART" id="SM00642"/>
    </source>
</evidence>
<organism evidence="4 5">
    <name type="scientific">Candidatus Thermofonsia Clade 3 bacterium</name>
    <dbReference type="NCBI Taxonomy" id="2364212"/>
    <lineage>
        <taxon>Bacteria</taxon>
        <taxon>Bacillati</taxon>
        <taxon>Chloroflexota</taxon>
        <taxon>Candidatus Thermofontia</taxon>
        <taxon>Candidatus Thermofonsia Clade 3</taxon>
    </lineage>
</organism>